<proteinExistence type="predicted"/>
<evidence type="ECO:0000313" key="2">
    <source>
        <dbReference type="Proteomes" id="UP000887116"/>
    </source>
</evidence>
<reference evidence="1" key="1">
    <citation type="submission" date="2020-07" db="EMBL/GenBank/DDBJ databases">
        <title>Multicomponent nature underlies the extraordinary mechanical properties of spider dragline silk.</title>
        <authorList>
            <person name="Kono N."/>
            <person name="Nakamura H."/>
            <person name="Mori M."/>
            <person name="Yoshida Y."/>
            <person name="Ohtoshi R."/>
            <person name="Malay A.D."/>
            <person name="Moran D.A.P."/>
            <person name="Tomita M."/>
            <person name="Numata K."/>
            <person name="Arakawa K."/>
        </authorList>
    </citation>
    <scope>NUCLEOTIDE SEQUENCE</scope>
</reference>
<dbReference type="EMBL" id="BMAO01009232">
    <property type="protein sequence ID" value="GFR29538.1"/>
    <property type="molecule type" value="Genomic_DNA"/>
</dbReference>
<keyword evidence="2" id="KW-1185">Reference proteome</keyword>
<protein>
    <submittedName>
        <fullName evidence="1">Uncharacterized protein</fullName>
    </submittedName>
</protein>
<dbReference type="AlphaFoldDB" id="A0A8X6HTW1"/>
<name>A0A8X6HTW1_TRICU</name>
<evidence type="ECO:0000313" key="1">
    <source>
        <dbReference type="EMBL" id="GFR29538.1"/>
    </source>
</evidence>
<accession>A0A8X6HTW1</accession>
<gene>
    <name evidence="1" type="ORF">TNCT_331351</name>
</gene>
<organism evidence="1 2">
    <name type="scientific">Trichonephila clavata</name>
    <name type="common">Joro spider</name>
    <name type="synonym">Nephila clavata</name>
    <dbReference type="NCBI Taxonomy" id="2740835"/>
    <lineage>
        <taxon>Eukaryota</taxon>
        <taxon>Metazoa</taxon>
        <taxon>Ecdysozoa</taxon>
        <taxon>Arthropoda</taxon>
        <taxon>Chelicerata</taxon>
        <taxon>Arachnida</taxon>
        <taxon>Araneae</taxon>
        <taxon>Araneomorphae</taxon>
        <taxon>Entelegynae</taxon>
        <taxon>Araneoidea</taxon>
        <taxon>Nephilidae</taxon>
        <taxon>Trichonephila</taxon>
    </lineage>
</organism>
<comment type="caution">
    <text evidence="1">The sequence shown here is derived from an EMBL/GenBank/DDBJ whole genome shotgun (WGS) entry which is preliminary data.</text>
</comment>
<sequence>MKNRGRWDVQMVKMVFYYGRIFEANQRKMCRRWSVASVMERVFKSEKNKWVEDGLVSGEETFSAFLGGFLGTGDGHGVETELVIGF</sequence>
<dbReference type="Proteomes" id="UP000887116">
    <property type="component" value="Unassembled WGS sequence"/>
</dbReference>